<dbReference type="RefSeq" id="WP_109731800.1">
    <property type="nucleotide sequence ID" value="NZ_BAAACK010000003.1"/>
</dbReference>
<dbReference type="Proteomes" id="UP000245845">
    <property type="component" value="Unassembled WGS sequence"/>
</dbReference>
<accession>A0A2Y9BJ97</accession>
<proteinExistence type="inferred from homology"/>
<keyword evidence="3" id="KW-0378">Hydrolase</keyword>
<dbReference type="OrthoDB" id="9791132at2"/>
<dbReference type="GO" id="GO:0008360">
    <property type="term" value="P:regulation of cell shape"/>
    <property type="evidence" value="ECO:0007669"/>
    <property type="project" value="UniProtKB-KW"/>
</dbReference>
<keyword evidence="2" id="KW-0732">Signal</keyword>
<reference evidence="12 13" key="1">
    <citation type="submission" date="2018-05" db="EMBL/GenBank/DDBJ databases">
        <title>The Hungate 1000. A catalogue of reference genomes from the rumen microbiome.</title>
        <authorList>
            <person name="Kelly W."/>
        </authorList>
    </citation>
    <scope>NUCLEOTIDE SEQUENCE [LARGE SCALE GENOMIC DNA]</scope>
    <source>
        <strain evidence="12 13">NLAE-zl-C242</strain>
    </source>
</reference>
<dbReference type="GO" id="GO:0006508">
    <property type="term" value="P:proteolysis"/>
    <property type="evidence" value="ECO:0007669"/>
    <property type="project" value="InterPro"/>
</dbReference>
<sequence length="320" mass="35515">MKKQRRQPYRRRKRKASLYNYLVILMILVILLTFLLAAKWYFQKPDDPVSSPAGTSQIKLNNLASPNAVLVRLNSDGTGEIMAQRNAAERIYPASLTKIMTAILAIENIDDMGQRLEVPYDFFPYLYEMDASMAGFEPGETATAEALVYGIILESGAECCLALADLIAGSEEAFTGLMNDKAEELGMTDTHFSNTTGLHDTNHYTTVSDLAVLLEYALKNPEFRKIFTSSYYTVEPTNMHPDGFTMQSTLFENLGDQNIKGGRILGGKTGYTDEAGLCLASLAEVNEEEYILITAHAAGSHETEQYHINDALTTYGQLEK</sequence>
<dbReference type="InterPro" id="IPR012338">
    <property type="entry name" value="Beta-lactam/transpept-like"/>
</dbReference>
<keyword evidence="6" id="KW-0961">Cell wall biogenesis/degradation</keyword>
<keyword evidence="10" id="KW-0472">Membrane</keyword>
<dbReference type="AlphaFoldDB" id="A0A2Y9BJ97"/>
<keyword evidence="10" id="KW-0812">Transmembrane</keyword>
<evidence type="ECO:0000256" key="8">
    <source>
        <dbReference type="PIRSR" id="PIRSR618044-2"/>
    </source>
</evidence>
<dbReference type="InterPro" id="IPR018044">
    <property type="entry name" value="Peptidase_S11"/>
</dbReference>
<dbReference type="GO" id="GO:0071555">
    <property type="term" value="P:cell wall organization"/>
    <property type="evidence" value="ECO:0007669"/>
    <property type="project" value="UniProtKB-KW"/>
</dbReference>
<feature type="binding site" evidence="8">
    <location>
        <position position="268"/>
    </location>
    <ligand>
        <name>substrate</name>
    </ligand>
</feature>
<keyword evidence="5" id="KW-0573">Peptidoglycan synthesis</keyword>
<dbReference type="PRINTS" id="PR00725">
    <property type="entry name" value="DADACBPTASE1"/>
</dbReference>
<keyword evidence="13" id="KW-1185">Reference proteome</keyword>
<gene>
    <name evidence="12" type="ORF">A8806_108133</name>
</gene>
<comment type="similarity">
    <text evidence="1 9">Belongs to the peptidase S11 family.</text>
</comment>
<dbReference type="EMBL" id="QGDL01000008">
    <property type="protein sequence ID" value="PWJ28618.1"/>
    <property type="molecule type" value="Genomic_DNA"/>
</dbReference>
<dbReference type="GO" id="GO:0009002">
    <property type="term" value="F:serine-type D-Ala-D-Ala carboxypeptidase activity"/>
    <property type="evidence" value="ECO:0007669"/>
    <property type="project" value="InterPro"/>
</dbReference>
<protein>
    <submittedName>
        <fullName evidence="12">D-alanyl-D-alanine carboxypeptidase (Penicillin-binding protein 5/6)</fullName>
    </submittedName>
</protein>
<dbReference type="InterPro" id="IPR001967">
    <property type="entry name" value="Peptidase_S11_N"/>
</dbReference>
<feature type="domain" description="Peptidase S11 D-alanyl-D-alanine carboxypeptidase A N-terminal" evidence="11">
    <location>
        <begin position="62"/>
        <end position="295"/>
    </location>
</feature>
<evidence type="ECO:0000313" key="12">
    <source>
        <dbReference type="EMBL" id="PWJ28618.1"/>
    </source>
</evidence>
<evidence type="ECO:0000256" key="7">
    <source>
        <dbReference type="PIRSR" id="PIRSR618044-1"/>
    </source>
</evidence>
<keyword evidence="12" id="KW-0121">Carboxypeptidase</keyword>
<keyword evidence="12" id="KW-0645">Protease</keyword>
<dbReference type="GO" id="GO:0009252">
    <property type="term" value="P:peptidoglycan biosynthetic process"/>
    <property type="evidence" value="ECO:0007669"/>
    <property type="project" value="UniProtKB-KW"/>
</dbReference>
<evidence type="ECO:0000256" key="5">
    <source>
        <dbReference type="ARBA" id="ARBA00022984"/>
    </source>
</evidence>
<dbReference type="SUPFAM" id="SSF56601">
    <property type="entry name" value="beta-lactamase/transpeptidase-like"/>
    <property type="match status" value="1"/>
</dbReference>
<dbReference type="PANTHER" id="PTHR21581">
    <property type="entry name" value="D-ALANYL-D-ALANINE CARBOXYPEPTIDASE"/>
    <property type="match status" value="1"/>
</dbReference>
<evidence type="ECO:0000259" key="11">
    <source>
        <dbReference type="Pfam" id="PF00768"/>
    </source>
</evidence>
<feature type="transmembrane region" description="Helical" evidence="10">
    <location>
        <begin position="21"/>
        <end position="42"/>
    </location>
</feature>
<dbReference type="Pfam" id="PF00768">
    <property type="entry name" value="Peptidase_S11"/>
    <property type="match status" value="1"/>
</dbReference>
<organism evidence="12 13">
    <name type="scientific">Faecalicatena orotica</name>
    <dbReference type="NCBI Taxonomy" id="1544"/>
    <lineage>
        <taxon>Bacteria</taxon>
        <taxon>Bacillati</taxon>
        <taxon>Bacillota</taxon>
        <taxon>Clostridia</taxon>
        <taxon>Lachnospirales</taxon>
        <taxon>Lachnospiraceae</taxon>
        <taxon>Faecalicatena</taxon>
    </lineage>
</organism>
<name>A0A2Y9BJ97_9FIRM</name>
<evidence type="ECO:0000256" key="1">
    <source>
        <dbReference type="ARBA" id="ARBA00007164"/>
    </source>
</evidence>
<evidence type="ECO:0000256" key="9">
    <source>
        <dbReference type="RuleBase" id="RU004016"/>
    </source>
</evidence>
<feature type="active site" description="Acyl-ester intermediate" evidence="7">
    <location>
        <position position="95"/>
    </location>
</feature>
<evidence type="ECO:0000256" key="2">
    <source>
        <dbReference type="ARBA" id="ARBA00022729"/>
    </source>
</evidence>
<keyword evidence="4" id="KW-0133">Cell shape</keyword>
<evidence type="ECO:0000256" key="10">
    <source>
        <dbReference type="SAM" id="Phobius"/>
    </source>
</evidence>
<evidence type="ECO:0000256" key="3">
    <source>
        <dbReference type="ARBA" id="ARBA00022801"/>
    </source>
</evidence>
<evidence type="ECO:0000313" key="13">
    <source>
        <dbReference type="Proteomes" id="UP000245845"/>
    </source>
</evidence>
<keyword evidence="10" id="KW-1133">Transmembrane helix</keyword>
<dbReference type="PANTHER" id="PTHR21581:SF6">
    <property type="entry name" value="TRAFFICKING PROTEIN PARTICLE COMPLEX SUBUNIT 12"/>
    <property type="match status" value="1"/>
</dbReference>
<feature type="active site" description="Proton acceptor" evidence="7">
    <location>
        <position position="98"/>
    </location>
</feature>
<evidence type="ECO:0000256" key="4">
    <source>
        <dbReference type="ARBA" id="ARBA00022960"/>
    </source>
</evidence>
<dbReference type="Gene3D" id="3.40.710.10">
    <property type="entry name" value="DD-peptidase/beta-lactamase superfamily"/>
    <property type="match status" value="1"/>
</dbReference>
<comment type="caution">
    <text evidence="12">The sequence shown here is derived from an EMBL/GenBank/DDBJ whole genome shotgun (WGS) entry which is preliminary data.</text>
</comment>
<evidence type="ECO:0000256" key="6">
    <source>
        <dbReference type="ARBA" id="ARBA00023316"/>
    </source>
</evidence>
<feature type="active site" evidence="7">
    <location>
        <position position="155"/>
    </location>
</feature>